<accession>A0ABR4NM15</accession>
<sequence>MFAKSAATLSTASASAQSKVIVSQLMDANDCKYISYRASVVRLVELKRLLNILIPNLKKRSSPDKAIVPLVTYMLPLLEGSVFNVNSTVRQKYEDIVNGVVRKGGSTREYDVTPRDWLTYVMDVPVNNVSEVHIDQTEFKKRLYDKDGQWDTVARLLKLVDETIAVYNNKFKSANLIKRNYAKNVEDLLRPSELSLCLDLAVLITDYEKDTSEASFKKLQWQVIDKFLANMHTKVEPTLKAYYKSLIAYQQGKLKLYNLPFPEYTIHRMFAFTIRLLELIEVFTSEVRVLYYANMTFLKDKKTKLVSENLYEYDLMIKQLEKLCADPLYQVKASKDIMQFLQKYPYSLPKSLPEKTHEMFTKKIIGRLISIWNSNTELVEKWVDMWKFCDKNTAAREKIDTSSEDQISKMYDERYTVDELAYLEKVENSKSGKKTVGLLMKSSSSSSPSLSPNKTPKKKLSISGLTRPNGNLSRTRSASGSNSNSNSNLSSGVATPTERSRRASEDQGFSRPSRLLTKVNTNGEKINTPLIHISENSTATNSVSSSTMGSPSVSRRGSVIDENPVKKTVVSRTIDRKKTKRGNRPRSASLQSNDSHTNSMVSGIGIQNNSNRFLKPTSIQPQVRSNSLESNSALNRKMVQDTFKHLMTSSSQKTANNNRSPSLSPLRATSPSVSRSNSNKTPNGLTSPEPKSKLRSTINKSNSEVNETDTIKVSPLPHEQEGNTNKKLDTNTRDSQDKNVNDKEYVLTSGNDTTANVNNNTSEAPDGTDENAIPEVEIDEQEGAKKVRFIGVPPMTDAENPVPTRKGWYKKPAVLHYPPVPKQVAVFSDRLRQEGMVFRTSLRDTVLATSSEVNKKGSMMLNFALDNPPVKEISGHSRFASKLREKLTR</sequence>
<feature type="compositionally biased region" description="Basic residues" evidence="1">
    <location>
        <begin position="575"/>
        <end position="584"/>
    </location>
</feature>
<feature type="compositionally biased region" description="Basic and acidic residues" evidence="1">
    <location>
        <begin position="718"/>
        <end position="745"/>
    </location>
</feature>
<dbReference type="EMBL" id="JBEVYD010000013">
    <property type="protein sequence ID" value="KAL3228611.1"/>
    <property type="molecule type" value="Genomic_DNA"/>
</dbReference>
<comment type="caution">
    <text evidence="2">The sequence shown here is derived from an EMBL/GenBank/DDBJ whole genome shotgun (WGS) entry which is preliminary data.</text>
</comment>
<feature type="compositionally biased region" description="Low complexity" evidence="1">
    <location>
        <begin position="472"/>
        <end position="492"/>
    </location>
</feature>
<proteinExistence type="predicted"/>
<feature type="compositionally biased region" description="Polar residues" evidence="1">
    <location>
        <begin position="695"/>
        <end position="705"/>
    </location>
</feature>
<feature type="compositionally biased region" description="Low complexity" evidence="1">
    <location>
        <begin position="534"/>
        <end position="554"/>
    </location>
</feature>
<feature type="compositionally biased region" description="Polar residues" evidence="1">
    <location>
        <begin position="648"/>
        <end position="686"/>
    </location>
</feature>
<keyword evidence="3" id="KW-1185">Reference proteome</keyword>
<feature type="region of interest" description="Disordered" evidence="1">
    <location>
        <begin position="439"/>
        <end position="609"/>
    </location>
</feature>
<name>A0ABR4NM15_9SACH</name>
<dbReference type="Proteomes" id="UP001623330">
    <property type="component" value="Unassembled WGS sequence"/>
</dbReference>
<evidence type="ECO:0000313" key="2">
    <source>
        <dbReference type="EMBL" id="KAL3228611.1"/>
    </source>
</evidence>
<dbReference type="PRINTS" id="PR02082">
    <property type="entry name" value="GLC7IP4"/>
</dbReference>
<feature type="compositionally biased region" description="Polar residues" evidence="1">
    <location>
        <begin position="748"/>
        <end position="763"/>
    </location>
</feature>
<feature type="compositionally biased region" description="Low complexity" evidence="1">
    <location>
        <begin position="439"/>
        <end position="454"/>
    </location>
</feature>
<protein>
    <submittedName>
        <fullName evidence="2">GLC7-interacting protein 4</fullName>
    </submittedName>
</protein>
<feature type="compositionally biased region" description="Polar residues" evidence="1">
    <location>
        <begin position="586"/>
        <end position="609"/>
    </location>
</feature>
<organism evidence="2 3">
    <name type="scientific">Nakaseomyces bracarensis</name>
    <dbReference type="NCBI Taxonomy" id="273131"/>
    <lineage>
        <taxon>Eukaryota</taxon>
        <taxon>Fungi</taxon>
        <taxon>Dikarya</taxon>
        <taxon>Ascomycota</taxon>
        <taxon>Saccharomycotina</taxon>
        <taxon>Saccharomycetes</taxon>
        <taxon>Saccharomycetales</taxon>
        <taxon>Saccharomycetaceae</taxon>
        <taxon>Nakaseomyces</taxon>
    </lineage>
</organism>
<evidence type="ECO:0000256" key="1">
    <source>
        <dbReference type="SAM" id="MobiDB-lite"/>
    </source>
</evidence>
<gene>
    <name evidence="2" type="ORF">RNJ44_02556</name>
</gene>
<dbReference type="InterPro" id="IPR026241">
    <property type="entry name" value="GIP4"/>
</dbReference>
<reference evidence="2 3" key="1">
    <citation type="submission" date="2024-05" db="EMBL/GenBank/DDBJ databases">
        <title>Long read based assembly of the Candida bracarensis genome reveals expanded adhesin content.</title>
        <authorList>
            <person name="Marcet-Houben M."/>
            <person name="Ksiezopolska E."/>
            <person name="Gabaldon T."/>
        </authorList>
    </citation>
    <scope>NUCLEOTIDE SEQUENCE [LARGE SCALE GENOMIC DNA]</scope>
    <source>
        <strain evidence="2 3">CBM6</strain>
    </source>
</reference>
<feature type="region of interest" description="Disordered" evidence="1">
    <location>
        <begin position="648"/>
        <end position="771"/>
    </location>
</feature>
<evidence type="ECO:0000313" key="3">
    <source>
        <dbReference type="Proteomes" id="UP001623330"/>
    </source>
</evidence>